<protein>
    <submittedName>
        <fullName evidence="1">RNA-directed DNA polymerase</fullName>
    </submittedName>
</protein>
<dbReference type="RefSeq" id="WP_197716596.1">
    <property type="nucleotide sequence ID" value="NZ_AP017928.1"/>
</dbReference>
<dbReference type="GO" id="GO:0003964">
    <property type="term" value="F:RNA-directed DNA polymerase activity"/>
    <property type="evidence" value="ECO:0007669"/>
    <property type="project" value="UniProtKB-KW"/>
</dbReference>
<gene>
    <name evidence="1" type="ORF">sS8_4380</name>
</gene>
<accession>A0A250KXD4</accession>
<dbReference type="AlphaFoldDB" id="A0A250KXD4"/>
<keyword evidence="1" id="KW-0695">RNA-directed DNA polymerase</keyword>
<keyword evidence="1" id="KW-0808">Transferase</keyword>
<keyword evidence="2" id="KW-1185">Reference proteome</keyword>
<keyword evidence="1" id="KW-0548">Nucleotidyltransferase</keyword>
<evidence type="ECO:0000313" key="1">
    <source>
        <dbReference type="EMBL" id="BBA36310.1"/>
    </source>
</evidence>
<proteinExistence type="predicted"/>
<dbReference type="Proteomes" id="UP000266313">
    <property type="component" value="Chromosome"/>
</dbReference>
<dbReference type="EMBL" id="AP017928">
    <property type="protein sequence ID" value="BBA36310.1"/>
    <property type="molecule type" value="Genomic_DNA"/>
</dbReference>
<name>A0A250KXD4_9GAMM</name>
<organism evidence="1 2">
    <name type="scientific">Methylocaldum marinum</name>
    <dbReference type="NCBI Taxonomy" id="1432792"/>
    <lineage>
        <taxon>Bacteria</taxon>
        <taxon>Pseudomonadati</taxon>
        <taxon>Pseudomonadota</taxon>
        <taxon>Gammaproteobacteria</taxon>
        <taxon>Methylococcales</taxon>
        <taxon>Methylococcaceae</taxon>
        <taxon>Methylocaldum</taxon>
    </lineage>
</organism>
<dbReference type="KEGG" id="mmai:sS8_4380"/>
<sequence length="46" mass="5318">MLSNLYLRRFLLAWQKFGFAQRLRAEVVNYADDLSRKGLFGIVGLA</sequence>
<reference evidence="1 2" key="1">
    <citation type="submission" date="2016-12" db="EMBL/GenBank/DDBJ databases">
        <title>Genome sequencing of Methylocaldum marinum.</title>
        <authorList>
            <person name="Takeuchi M."/>
            <person name="Kamagata Y."/>
            <person name="Hiraoka S."/>
            <person name="Oshima K."/>
            <person name="Hattori M."/>
            <person name="Iwasaki W."/>
        </authorList>
    </citation>
    <scope>NUCLEOTIDE SEQUENCE [LARGE SCALE GENOMIC DNA]</scope>
    <source>
        <strain evidence="1 2">S8</strain>
    </source>
</reference>
<evidence type="ECO:0000313" key="2">
    <source>
        <dbReference type="Proteomes" id="UP000266313"/>
    </source>
</evidence>